<dbReference type="GO" id="GO:0140359">
    <property type="term" value="F:ABC-type transporter activity"/>
    <property type="evidence" value="ECO:0007669"/>
    <property type="project" value="InterPro"/>
</dbReference>
<feature type="binding site" description="axial binding residue" evidence="9">
    <location>
        <position position="357"/>
    </location>
    <ligand>
        <name>heme</name>
        <dbReference type="ChEBI" id="CHEBI:30413"/>
    </ligand>
    <ligandPart>
        <name>Fe</name>
        <dbReference type="ChEBI" id="CHEBI:18248"/>
    </ligandPart>
</feature>
<evidence type="ECO:0000256" key="2">
    <source>
        <dbReference type="ARBA" id="ARBA00010617"/>
    </source>
</evidence>
<dbReference type="Proteomes" id="UP000800038">
    <property type="component" value="Unassembled WGS sequence"/>
</dbReference>
<evidence type="ECO:0000256" key="3">
    <source>
        <dbReference type="ARBA" id="ARBA00022448"/>
    </source>
</evidence>
<keyword evidence="11" id="KW-0812">Transmembrane</keyword>
<name>A0A6A5SHQ0_9PLEO</name>
<dbReference type="InterPro" id="IPR002403">
    <property type="entry name" value="Cyt_P450_E_grp-IV"/>
</dbReference>
<organism evidence="13 14">
    <name type="scientific">Clathrospora elynae</name>
    <dbReference type="NCBI Taxonomy" id="706981"/>
    <lineage>
        <taxon>Eukaryota</taxon>
        <taxon>Fungi</taxon>
        <taxon>Dikarya</taxon>
        <taxon>Ascomycota</taxon>
        <taxon>Pezizomycotina</taxon>
        <taxon>Dothideomycetes</taxon>
        <taxon>Pleosporomycetidae</taxon>
        <taxon>Pleosporales</taxon>
        <taxon>Diademaceae</taxon>
        <taxon>Clathrospora</taxon>
    </lineage>
</organism>
<dbReference type="Pfam" id="PF00067">
    <property type="entry name" value="p450"/>
    <property type="match status" value="2"/>
</dbReference>
<keyword evidence="4 9" id="KW-0479">Metal-binding</keyword>
<evidence type="ECO:0000256" key="7">
    <source>
        <dbReference type="ARBA" id="ARBA00022840"/>
    </source>
</evidence>
<dbReference type="InterPro" id="IPR003593">
    <property type="entry name" value="AAA+_ATPase"/>
</dbReference>
<dbReference type="GO" id="GO:0004497">
    <property type="term" value="F:monooxygenase activity"/>
    <property type="evidence" value="ECO:0007669"/>
    <property type="project" value="InterPro"/>
</dbReference>
<dbReference type="Gene3D" id="3.40.50.300">
    <property type="entry name" value="P-loop containing nucleotide triphosphate hydrolases"/>
    <property type="match status" value="1"/>
</dbReference>
<dbReference type="PROSITE" id="PS00086">
    <property type="entry name" value="CYTOCHROME_P450"/>
    <property type="match status" value="1"/>
</dbReference>
<dbReference type="InterPro" id="IPR036396">
    <property type="entry name" value="Cyt_P450_sf"/>
</dbReference>
<keyword evidence="11" id="KW-0472">Membrane</keyword>
<sequence>MSSLSFLNPSSVRILQPVPNREVICDRREQRFQRNGLHRYDSSLPSPSLPFSLLNPSPTGWTQRIVTIAIFWLTLRRCGGNSAALWTLQQVLLLRKIVSTTALITQVDGMKTTFSFLVQPLAQLLISSPAPTFSISPRGVDYVSMWDQIWRRLRYEELGRPDPLPVSTTCHVFRWRLIAGHETTASLIAWVLKYLADSPATQPQPRTSLYAAFPNFSTNDVPLAKEIYAMFTPYLDAVIAETLLLANVGTGSFFQKMVQCGILGHAILTGTLIIFLTGAPSYVSPHMPLRPEEKRSRSSQTTAARKHALSPSSHRSALPAPDSAATVFHPERWLHGDGTFDPDAATMLPFSAGPRGCFGKRVALLEMKIKLVVLIMRFDFRVLRKRLSSVRIKKEGFWEELDILVEDGLGHEEQCGRHIYLLNGRCLCGLACGHLSRSLSMRSIAAVGIRQSWSLDEDVGLLRESRDEPVFSFTSVATNLEHDGFRSTCAAVGDTVKYSKSMMGERTALLFNTLHRAAMLTKKPVRIGVKEWKKLCSEYVGLPIVIKGTNYFITGIGASEIGKPESMTGDYNDPDGGIMNRRLPLYAHWIIAVVHVLVFPALAFIVEHLLHSTASSHRRFAEPSSPGDPTVILTGFTKTYRHSILARIFRRRKDVLAVKGLDMKAYHGQIPCLLGPNGCGKSTTLNCISGDQKVSSGDIVIHSTGGLGYAPQKNIIWPDLTVGEPIRIFSDLKCLSSVNEEVAQDLAKGVDLQRKLKARVKTLSGGQTRKLQMAMMFAGGSQVCCVDEVSTGLDPISRRRIWEILLAERARRTIIMTTHFLDEADYLADEVAIMYKGSLRASGTIASLKHSYGDGYTVKLAAQSSFEPQLSGDVQKEQLRNQTVYRVATPALAAELVDVLEKQKLQDYQVSGPSMEELFLKVTGDQIHSTEEESVDEVVTETKEHSVTINVTKTDYKLTEGRPVTA</sequence>
<evidence type="ECO:0000256" key="10">
    <source>
        <dbReference type="SAM" id="MobiDB-lite"/>
    </source>
</evidence>
<comment type="similarity">
    <text evidence="2">Belongs to the cytochrome P450 family.</text>
</comment>
<dbReference type="OrthoDB" id="8061355at2759"/>
<evidence type="ECO:0000313" key="14">
    <source>
        <dbReference type="Proteomes" id="UP000800038"/>
    </source>
</evidence>
<keyword evidence="5" id="KW-0677">Repeat</keyword>
<dbReference type="CDD" id="cd03263">
    <property type="entry name" value="ABC_subfamily_A"/>
    <property type="match status" value="1"/>
</dbReference>
<dbReference type="GO" id="GO:0020037">
    <property type="term" value="F:heme binding"/>
    <property type="evidence" value="ECO:0007669"/>
    <property type="project" value="InterPro"/>
</dbReference>
<evidence type="ECO:0000256" key="6">
    <source>
        <dbReference type="ARBA" id="ARBA00022741"/>
    </source>
</evidence>
<keyword evidence="14" id="KW-1185">Reference proteome</keyword>
<dbReference type="InterPro" id="IPR027417">
    <property type="entry name" value="P-loop_NTPase"/>
</dbReference>
<reference evidence="13" key="1">
    <citation type="journal article" date="2020" name="Stud. Mycol.">
        <title>101 Dothideomycetes genomes: a test case for predicting lifestyles and emergence of pathogens.</title>
        <authorList>
            <person name="Haridas S."/>
            <person name="Albert R."/>
            <person name="Binder M."/>
            <person name="Bloem J."/>
            <person name="Labutti K."/>
            <person name="Salamov A."/>
            <person name="Andreopoulos B."/>
            <person name="Baker S."/>
            <person name="Barry K."/>
            <person name="Bills G."/>
            <person name="Bluhm B."/>
            <person name="Cannon C."/>
            <person name="Castanera R."/>
            <person name="Culley D."/>
            <person name="Daum C."/>
            <person name="Ezra D."/>
            <person name="Gonzalez J."/>
            <person name="Henrissat B."/>
            <person name="Kuo A."/>
            <person name="Liang C."/>
            <person name="Lipzen A."/>
            <person name="Lutzoni F."/>
            <person name="Magnuson J."/>
            <person name="Mondo S."/>
            <person name="Nolan M."/>
            <person name="Ohm R."/>
            <person name="Pangilinan J."/>
            <person name="Park H.-J."/>
            <person name="Ramirez L."/>
            <person name="Alfaro M."/>
            <person name="Sun H."/>
            <person name="Tritt A."/>
            <person name="Yoshinaga Y."/>
            <person name="Zwiers L.-H."/>
            <person name="Turgeon B."/>
            <person name="Goodwin S."/>
            <person name="Spatafora J."/>
            <person name="Crous P."/>
            <person name="Grigoriev I."/>
        </authorList>
    </citation>
    <scope>NUCLEOTIDE SEQUENCE</scope>
    <source>
        <strain evidence="13">CBS 161.51</strain>
    </source>
</reference>
<feature type="domain" description="ABC transporter" evidence="12">
    <location>
        <begin position="643"/>
        <end position="861"/>
    </location>
</feature>
<evidence type="ECO:0000256" key="5">
    <source>
        <dbReference type="ARBA" id="ARBA00022737"/>
    </source>
</evidence>
<dbReference type="AlphaFoldDB" id="A0A6A5SHQ0"/>
<dbReference type="InterPro" id="IPR017972">
    <property type="entry name" value="Cyt_P450_CS"/>
</dbReference>
<dbReference type="PANTHER" id="PTHR19229:SF36">
    <property type="entry name" value="ATP-BINDING CASSETTE SUB-FAMILY A MEMBER 2"/>
    <property type="match status" value="1"/>
</dbReference>
<dbReference type="PRINTS" id="PR00385">
    <property type="entry name" value="P450"/>
</dbReference>
<evidence type="ECO:0000256" key="9">
    <source>
        <dbReference type="PIRSR" id="PIRSR602403-1"/>
    </source>
</evidence>
<keyword evidence="8 9" id="KW-0408">Iron</keyword>
<evidence type="ECO:0000313" key="13">
    <source>
        <dbReference type="EMBL" id="KAF1939204.1"/>
    </source>
</evidence>
<gene>
    <name evidence="13" type="ORF">EJ02DRAFT_497700</name>
</gene>
<dbReference type="SMART" id="SM00382">
    <property type="entry name" value="AAA"/>
    <property type="match status" value="1"/>
</dbReference>
<dbReference type="PANTHER" id="PTHR19229">
    <property type="entry name" value="ATP-BINDING CASSETTE TRANSPORTER SUBFAMILY A ABCA"/>
    <property type="match status" value="1"/>
</dbReference>
<dbReference type="GO" id="GO:0016020">
    <property type="term" value="C:membrane"/>
    <property type="evidence" value="ECO:0007669"/>
    <property type="project" value="InterPro"/>
</dbReference>
<feature type="transmembrane region" description="Helical" evidence="11">
    <location>
        <begin position="262"/>
        <end position="283"/>
    </location>
</feature>
<evidence type="ECO:0000256" key="1">
    <source>
        <dbReference type="ARBA" id="ARBA00001971"/>
    </source>
</evidence>
<dbReference type="PROSITE" id="PS50893">
    <property type="entry name" value="ABC_TRANSPORTER_2"/>
    <property type="match status" value="1"/>
</dbReference>
<dbReference type="GO" id="GO:0005524">
    <property type="term" value="F:ATP binding"/>
    <property type="evidence" value="ECO:0007669"/>
    <property type="project" value="UniProtKB-KW"/>
</dbReference>
<evidence type="ECO:0000256" key="11">
    <source>
        <dbReference type="SAM" id="Phobius"/>
    </source>
</evidence>
<dbReference type="InterPro" id="IPR003439">
    <property type="entry name" value="ABC_transporter-like_ATP-bd"/>
</dbReference>
<protein>
    <recommendedName>
        <fullName evidence="12">ABC transporter domain-containing protein</fullName>
    </recommendedName>
</protein>
<evidence type="ECO:0000256" key="8">
    <source>
        <dbReference type="ARBA" id="ARBA00023004"/>
    </source>
</evidence>
<dbReference type="GO" id="GO:0016705">
    <property type="term" value="F:oxidoreductase activity, acting on paired donors, with incorporation or reduction of molecular oxygen"/>
    <property type="evidence" value="ECO:0007669"/>
    <property type="project" value="InterPro"/>
</dbReference>
<dbReference type="SUPFAM" id="SSF52540">
    <property type="entry name" value="P-loop containing nucleoside triphosphate hydrolases"/>
    <property type="match status" value="1"/>
</dbReference>
<proteinExistence type="inferred from homology"/>
<dbReference type="GO" id="GO:0016887">
    <property type="term" value="F:ATP hydrolysis activity"/>
    <property type="evidence" value="ECO:0007669"/>
    <property type="project" value="InterPro"/>
</dbReference>
<keyword evidence="6" id="KW-0547">Nucleotide-binding</keyword>
<dbReference type="PRINTS" id="PR00465">
    <property type="entry name" value="EP450IV"/>
</dbReference>
<dbReference type="InterPro" id="IPR001128">
    <property type="entry name" value="Cyt_P450"/>
</dbReference>
<evidence type="ECO:0000256" key="4">
    <source>
        <dbReference type="ARBA" id="ARBA00022723"/>
    </source>
</evidence>
<keyword evidence="7" id="KW-0067">ATP-binding</keyword>
<feature type="region of interest" description="Disordered" evidence="10">
    <location>
        <begin position="286"/>
        <end position="321"/>
    </location>
</feature>
<keyword evidence="11" id="KW-1133">Transmembrane helix</keyword>
<accession>A0A6A5SHQ0</accession>
<dbReference type="Pfam" id="PF00005">
    <property type="entry name" value="ABC_tran"/>
    <property type="match status" value="1"/>
</dbReference>
<dbReference type="InterPro" id="IPR026082">
    <property type="entry name" value="ABCA"/>
</dbReference>
<keyword evidence="9" id="KW-0349">Heme</keyword>
<dbReference type="Gene3D" id="1.10.630.10">
    <property type="entry name" value="Cytochrome P450"/>
    <property type="match status" value="1"/>
</dbReference>
<dbReference type="GO" id="GO:0005506">
    <property type="term" value="F:iron ion binding"/>
    <property type="evidence" value="ECO:0007669"/>
    <property type="project" value="InterPro"/>
</dbReference>
<dbReference type="EMBL" id="ML976086">
    <property type="protein sequence ID" value="KAF1939204.1"/>
    <property type="molecule type" value="Genomic_DNA"/>
</dbReference>
<dbReference type="SUPFAM" id="SSF48264">
    <property type="entry name" value="Cytochrome P450"/>
    <property type="match status" value="1"/>
</dbReference>
<evidence type="ECO:0000259" key="12">
    <source>
        <dbReference type="PROSITE" id="PS50893"/>
    </source>
</evidence>
<comment type="cofactor">
    <cofactor evidence="1 9">
        <name>heme</name>
        <dbReference type="ChEBI" id="CHEBI:30413"/>
    </cofactor>
</comment>
<keyword evidence="3" id="KW-0813">Transport</keyword>
<dbReference type="GO" id="GO:0005319">
    <property type="term" value="F:lipid transporter activity"/>
    <property type="evidence" value="ECO:0007669"/>
    <property type="project" value="TreeGrafter"/>
</dbReference>